<sequence length="339" mass="38660">MPNGRNTVSERTESGRPEISIIVPVYQVEKYLNECIDSILAQTFTDFELILVDDGSPDNCPALCDAAAKKDSRVRVIHKQNGGVSTARNAGLDAAQGNWIAFVDSDDTVAPEYLEKMHKAALEMGADFAICSSQCIDETGKTLAGGEHRLLNEFLPQEEVLRRMVVSDFQVPWNKLYRRKLLENLRYPENKAFEDTCLMPDIYARAASACGVWDFLYNYRIVTGSAMHRKTTLKTLDWVEAWYRLFDVLYQNDIRDALCAAYRPILTAVWDIWLHLTPEERKSPRMKEAFAYERTARHRLMQARGVTLKNLWAAVVCAASACSYLDLCRKRAERRQKTT</sequence>
<dbReference type="Pfam" id="PF00535">
    <property type="entry name" value="Glycos_transf_2"/>
    <property type="match status" value="1"/>
</dbReference>
<dbReference type="InterPro" id="IPR001173">
    <property type="entry name" value="Glyco_trans_2-like"/>
</dbReference>
<dbReference type="PANTHER" id="PTHR22916">
    <property type="entry name" value="GLYCOSYLTRANSFERASE"/>
    <property type="match status" value="1"/>
</dbReference>
<dbReference type="AlphaFoldDB" id="A0A2A6ZCH9"/>
<feature type="domain" description="Glycosyltransferase 2-like" evidence="1">
    <location>
        <begin position="20"/>
        <end position="185"/>
    </location>
</feature>
<comment type="caution">
    <text evidence="2">The sequence shown here is derived from an EMBL/GenBank/DDBJ whole genome shotgun (WGS) entry which is preliminary data.</text>
</comment>
<dbReference type="PANTHER" id="PTHR22916:SF3">
    <property type="entry name" value="UDP-GLCNAC:BETAGAL BETA-1,3-N-ACETYLGLUCOSAMINYLTRANSFERASE-LIKE PROTEIN 1"/>
    <property type="match status" value="1"/>
</dbReference>
<organism evidence="2 3">
    <name type="scientific">Faecalibacterium langellae</name>
    <dbReference type="NCBI Taxonomy" id="3435293"/>
    <lineage>
        <taxon>Bacteria</taxon>
        <taxon>Bacillati</taxon>
        <taxon>Bacillota</taxon>
        <taxon>Clostridia</taxon>
        <taxon>Eubacteriales</taxon>
        <taxon>Oscillospiraceae</taxon>
        <taxon>Faecalibacterium</taxon>
    </lineage>
</organism>
<evidence type="ECO:0000259" key="1">
    <source>
        <dbReference type="Pfam" id="PF00535"/>
    </source>
</evidence>
<evidence type="ECO:0000313" key="3">
    <source>
        <dbReference type="Proteomes" id="UP000220752"/>
    </source>
</evidence>
<dbReference type="EMBL" id="NMTQ01000020">
    <property type="protein sequence ID" value="PDX59079.1"/>
    <property type="molecule type" value="Genomic_DNA"/>
</dbReference>
<dbReference type="CDD" id="cd00761">
    <property type="entry name" value="Glyco_tranf_GTA_type"/>
    <property type="match status" value="1"/>
</dbReference>
<proteinExistence type="predicted"/>
<accession>A0A2A6ZCH9</accession>
<gene>
    <name evidence="2" type="ORF">CGS46_03675</name>
</gene>
<dbReference type="Gene3D" id="3.90.550.10">
    <property type="entry name" value="Spore Coat Polysaccharide Biosynthesis Protein SpsA, Chain A"/>
    <property type="match status" value="1"/>
</dbReference>
<dbReference type="Proteomes" id="UP000220752">
    <property type="component" value="Unassembled WGS sequence"/>
</dbReference>
<keyword evidence="3" id="KW-1185">Reference proteome</keyword>
<reference evidence="2 3" key="1">
    <citation type="journal article" date="2017" name="Front. Microbiol.">
        <title>New Insights into the Diversity of the Genus Faecalibacterium.</title>
        <authorList>
            <person name="Benevides L."/>
            <person name="Burman S."/>
            <person name="Martin R."/>
            <person name="Robert V."/>
            <person name="Thomas M."/>
            <person name="Miquel S."/>
            <person name="Chain F."/>
            <person name="Sokol H."/>
            <person name="Bermudez-Humaran L.G."/>
            <person name="Morrison M."/>
            <person name="Langella P."/>
            <person name="Azevedo V.A."/>
            <person name="Chatel J.M."/>
            <person name="Soares S."/>
        </authorList>
    </citation>
    <scope>NUCLEOTIDE SEQUENCE [LARGE SCALE GENOMIC DNA]</scope>
    <source>
        <strain evidence="3">CNCM I-4540</strain>
    </source>
</reference>
<evidence type="ECO:0000313" key="2">
    <source>
        <dbReference type="EMBL" id="PDX59079.1"/>
    </source>
</evidence>
<name>A0A2A6ZCH9_9FIRM</name>
<dbReference type="InterPro" id="IPR029044">
    <property type="entry name" value="Nucleotide-diphossugar_trans"/>
</dbReference>
<keyword evidence="2" id="KW-0808">Transferase</keyword>
<protein>
    <submittedName>
        <fullName evidence="2">Glycosyl transferase family 2</fullName>
    </submittedName>
</protein>
<dbReference type="GO" id="GO:0016758">
    <property type="term" value="F:hexosyltransferase activity"/>
    <property type="evidence" value="ECO:0007669"/>
    <property type="project" value="UniProtKB-ARBA"/>
</dbReference>
<dbReference type="SUPFAM" id="SSF53448">
    <property type="entry name" value="Nucleotide-diphospho-sugar transferases"/>
    <property type="match status" value="1"/>
</dbReference>